<dbReference type="Pfam" id="PF00583">
    <property type="entry name" value="Acetyltransf_1"/>
    <property type="match status" value="1"/>
</dbReference>
<dbReference type="AlphaFoldDB" id="A0A829ZE37"/>
<proteinExistence type="predicted"/>
<feature type="domain" description="N-acetyltransferase" evidence="1">
    <location>
        <begin position="56"/>
        <end position="107"/>
    </location>
</feature>
<evidence type="ECO:0008006" key="5">
    <source>
        <dbReference type="Google" id="ProtNLM"/>
    </source>
</evidence>
<evidence type="ECO:0000313" key="3">
    <source>
        <dbReference type="EMBL" id="GFI41264.1"/>
    </source>
</evidence>
<reference evidence="3 4" key="1">
    <citation type="journal article" date="2020" name="Microbiome">
        <title>Single-cell genomics of uncultured bacteria reveals dietary fiber responders in the mouse gut microbiota.</title>
        <authorList>
            <person name="Chijiiwa R."/>
            <person name="Hosokawa M."/>
            <person name="Kogawa M."/>
            <person name="Nishikawa Y."/>
            <person name="Ide K."/>
            <person name="Sakanashi C."/>
            <person name="Takahashi K."/>
            <person name="Takeyama H."/>
        </authorList>
    </citation>
    <scope>NUCLEOTIDE SEQUENCE [LARGE SCALE GENOMIC DNA]</scope>
    <source>
        <strain evidence="3">IMSAGC_017</strain>
    </source>
</reference>
<dbReference type="Proteomes" id="UP000490821">
    <property type="component" value="Unassembled WGS sequence"/>
</dbReference>
<dbReference type="SUPFAM" id="SSF55729">
    <property type="entry name" value="Acyl-CoA N-acyltransferases (Nat)"/>
    <property type="match status" value="1"/>
</dbReference>
<feature type="domain" description="YoaP-like" evidence="2">
    <location>
        <begin position="205"/>
        <end position="242"/>
    </location>
</feature>
<dbReference type="InterPro" id="IPR016181">
    <property type="entry name" value="Acyl_CoA_acyltransferase"/>
</dbReference>
<organism evidence="3 4">
    <name type="scientific">Thomasclavelia cocleata</name>
    <dbReference type="NCBI Taxonomy" id="69824"/>
    <lineage>
        <taxon>Bacteria</taxon>
        <taxon>Bacillati</taxon>
        <taxon>Bacillota</taxon>
        <taxon>Erysipelotrichia</taxon>
        <taxon>Erysipelotrichales</taxon>
        <taxon>Coprobacillaceae</taxon>
        <taxon>Thomasclavelia</taxon>
    </lineage>
</organism>
<dbReference type="Pfam" id="PF14268">
    <property type="entry name" value="YoaP"/>
    <property type="match status" value="1"/>
</dbReference>
<dbReference type="RefSeq" id="WP_172472591.1">
    <property type="nucleotide sequence ID" value="NZ_BLMI01000168.1"/>
</dbReference>
<name>A0A829ZE37_9FIRM</name>
<protein>
    <recommendedName>
        <fullName evidence="5">Acetyltransferase (GNAT) family protein</fullName>
    </recommendedName>
</protein>
<comment type="caution">
    <text evidence="3">The sequence shown here is derived from an EMBL/GenBank/DDBJ whole genome shotgun (WGS) entry which is preliminary data.</text>
</comment>
<sequence length="248" mass="28889">MEIITVDEGNIDKEHICCAISSNNDIQVKSKKSWLKERFSDGLVFKKINVRGKCFIEYLPIENAWVPIKGSNLMYIDCMWVSGKFQGHGYAKELLNSCILDSKDKGKDGLVILTSKKKMSFLMDKQFLLKYGFEVVDCIDDKYELMFLAFHDNVEQPKFKIKQLKIEDRGFVLYYSHQCPFTAKYVDLLNKYCDENDIDIVIRYIDNKEMAQTSPTIFNTYSLFYEGKFITNEILSIKKFEKIVGTVK</sequence>
<evidence type="ECO:0000259" key="2">
    <source>
        <dbReference type="Pfam" id="PF14268"/>
    </source>
</evidence>
<dbReference type="InterPro" id="IPR025685">
    <property type="entry name" value="YoaP-like_dom"/>
</dbReference>
<evidence type="ECO:0000259" key="1">
    <source>
        <dbReference type="Pfam" id="PF00583"/>
    </source>
</evidence>
<evidence type="ECO:0000313" key="4">
    <source>
        <dbReference type="Proteomes" id="UP000490821"/>
    </source>
</evidence>
<dbReference type="Gene3D" id="3.40.630.30">
    <property type="match status" value="1"/>
</dbReference>
<dbReference type="InterPro" id="IPR000182">
    <property type="entry name" value="GNAT_dom"/>
</dbReference>
<accession>A0A829ZE37</accession>
<dbReference type="CDD" id="cd04301">
    <property type="entry name" value="NAT_SF"/>
    <property type="match status" value="1"/>
</dbReference>
<gene>
    <name evidence="3" type="ORF">IMSAGC017_01307</name>
</gene>
<dbReference type="EMBL" id="BLMI01000168">
    <property type="protein sequence ID" value="GFI41264.1"/>
    <property type="molecule type" value="Genomic_DNA"/>
</dbReference>
<dbReference type="GO" id="GO:0016747">
    <property type="term" value="F:acyltransferase activity, transferring groups other than amino-acyl groups"/>
    <property type="evidence" value="ECO:0007669"/>
    <property type="project" value="InterPro"/>
</dbReference>